<keyword evidence="3" id="KW-0539">Nucleus</keyword>
<protein>
    <submittedName>
        <fullName evidence="8">MKI67 FHA domain-interacting nucleolar phosphoprotein</fullName>
    </submittedName>
</protein>
<feature type="domain" description="MKI67 FHA" evidence="6">
    <location>
        <begin position="176"/>
        <end position="209"/>
    </location>
</feature>
<dbReference type="Pfam" id="PF00076">
    <property type="entry name" value="RRM_1"/>
    <property type="match status" value="1"/>
</dbReference>
<dbReference type="Pfam" id="PF12196">
    <property type="entry name" value="hNIFK_binding"/>
    <property type="match status" value="1"/>
</dbReference>
<feature type="compositionally biased region" description="Polar residues" evidence="4">
    <location>
        <begin position="229"/>
        <end position="240"/>
    </location>
</feature>
<sequence length="240" mass="25810">MASTVEVASTPTTAAASLLSLDPERQQEFQAKVQRVRKTAAKKDEKLTPGVIYVGHIPRGLHEPQLKEYFGQFGTVTRLRLSRSKKGEPGAPGPPGAQGIQGIRGNPGIPGSQGERGAPGIPGIPGQKAAQIPLKKKTPSNSDTNVDVSENNEAAQIPLKKKTPSNSDTNVDVSENNELPTPECTPTVLKRRESQPEEAEEKEVILRLPPASKKRKATRKAKTAKSQEKTATLEQQTCET</sequence>
<feature type="compositionally biased region" description="Basic residues" evidence="4">
    <location>
        <begin position="212"/>
        <end position="223"/>
    </location>
</feature>
<name>A0ABM1KYP2_GEKJA</name>
<dbReference type="RefSeq" id="XP_015278829.1">
    <property type="nucleotide sequence ID" value="XM_015423343.1"/>
</dbReference>
<dbReference type="Gene3D" id="3.30.70.330">
    <property type="match status" value="1"/>
</dbReference>
<feature type="domain" description="RRM" evidence="5">
    <location>
        <begin position="52"/>
        <end position="84"/>
    </location>
</feature>
<dbReference type="InterPro" id="IPR000504">
    <property type="entry name" value="RRM_dom"/>
</dbReference>
<evidence type="ECO:0000256" key="1">
    <source>
        <dbReference type="ARBA" id="ARBA00004604"/>
    </source>
</evidence>
<feature type="compositionally biased region" description="Polar residues" evidence="4">
    <location>
        <begin position="139"/>
        <end position="154"/>
    </location>
</feature>
<feature type="region of interest" description="Disordered" evidence="4">
    <location>
        <begin position="81"/>
        <end position="240"/>
    </location>
</feature>
<accession>A0ABM1KYP2</accession>
<feature type="region of interest" description="Disordered" evidence="4">
    <location>
        <begin position="1"/>
        <end position="21"/>
    </location>
</feature>
<dbReference type="Proteomes" id="UP000694871">
    <property type="component" value="Unplaced"/>
</dbReference>
<dbReference type="InterPro" id="IPR021043">
    <property type="entry name" value="NIFK_FHA_Ki67-binding"/>
</dbReference>
<dbReference type="Pfam" id="PF01391">
    <property type="entry name" value="Collagen"/>
    <property type="match status" value="1"/>
</dbReference>
<evidence type="ECO:0000256" key="4">
    <source>
        <dbReference type="SAM" id="MobiDB-lite"/>
    </source>
</evidence>
<keyword evidence="2" id="KW-0694">RNA-binding</keyword>
<feature type="compositionally biased region" description="Polar residues" evidence="4">
    <location>
        <begin position="164"/>
        <end position="179"/>
    </location>
</feature>
<comment type="subcellular location">
    <subcellularLocation>
        <location evidence="1">Nucleus</location>
        <location evidence="1">Nucleolus</location>
    </subcellularLocation>
</comment>
<dbReference type="GeneID" id="107120611"/>
<dbReference type="InterPro" id="IPR012677">
    <property type="entry name" value="Nucleotide-bd_a/b_plait_sf"/>
</dbReference>
<evidence type="ECO:0000256" key="2">
    <source>
        <dbReference type="ARBA" id="ARBA00022884"/>
    </source>
</evidence>
<evidence type="ECO:0000313" key="8">
    <source>
        <dbReference type="RefSeq" id="XP_015278829.1"/>
    </source>
</evidence>
<proteinExistence type="predicted"/>
<keyword evidence="7" id="KW-1185">Reference proteome</keyword>
<gene>
    <name evidence="8" type="primary">NIFK</name>
</gene>
<evidence type="ECO:0000259" key="5">
    <source>
        <dbReference type="Pfam" id="PF00076"/>
    </source>
</evidence>
<reference evidence="8" key="1">
    <citation type="submission" date="2025-08" db="UniProtKB">
        <authorList>
            <consortium name="RefSeq"/>
        </authorList>
    </citation>
    <scope>IDENTIFICATION</scope>
</reference>
<organism evidence="7 8">
    <name type="scientific">Gekko japonicus</name>
    <name type="common">Schlegel's Japanese gecko</name>
    <dbReference type="NCBI Taxonomy" id="146911"/>
    <lineage>
        <taxon>Eukaryota</taxon>
        <taxon>Metazoa</taxon>
        <taxon>Chordata</taxon>
        <taxon>Craniata</taxon>
        <taxon>Vertebrata</taxon>
        <taxon>Euteleostomi</taxon>
        <taxon>Lepidosauria</taxon>
        <taxon>Squamata</taxon>
        <taxon>Bifurcata</taxon>
        <taxon>Gekkota</taxon>
        <taxon>Gekkonidae</taxon>
        <taxon>Gekkoninae</taxon>
        <taxon>Gekko</taxon>
    </lineage>
</organism>
<dbReference type="InterPro" id="IPR008160">
    <property type="entry name" value="Collagen"/>
</dbReference>
<evidence type="ECO:0000256" key="3">
    <source>
        <dbReference type="ARBA" id="ARBA00023242"/>
    </source>
</evidence>
<dbReference type="InterPro" id="IPR035979">
    <property type="entry name" value="RBD_domain_sf"/>
</dbReference>
<dbReference type="SUPFAM" id="SSF54928">
    <property type="entry name" value="RNA-binding domain, RBD"/>
    <property type="match status" value="1"/>
</dbReference>
<evidence type="ECO:0000313" key="7">
    <source>
        <dbReference type="Proteomes" id="UP000694871"/>
    </source>
</evidence>
<evidence type="ECO:0000259" key="6">
    <source>
        <dbReference type="Pfam" id="PF12196"/>
    </source>
</evidence>
<dbReference type="PANTHER" id="PTHR46754">
    <property type="entry name" value="MKI67 FHA DOMAIN-INTERACTING NUCLEOLAR PHOSPHOPROTEIN"/>
    <property type="match status" value="1"/>
</dbReference>